<gene>
    <name evidence="11" type="ORF">SAMN05216481_104153</name>
</gene>
<feature type="transmembrane region" description="Helical" evidence="9">
    <location>
        <begin position="120"/>
        <end position="138"/>
    </location>
</feature>
<dbReference type="InterPro" id="IPR011701">
    <property type="entry name" value="MFS"/>
</dbReference>
<evidence type="ECO:0000256" key="2">
    <source>
        <dbReference type="ARBA" id="ARBA00022448"/>
    </source>
</evidence>
<keyword evidence="5 9" id="KW-1133">Transmembrane helix</keyword>
<proteinExistence type="predicted"/>
<dbReference type="GO" id="GO:0022857">
    <property type="term" value="F:transmembrane transporter activity"/>
    <property type="evidence" value="ECO:0007669"/>
    <property type="project" value="InterPro"/>
</dbReference>
<feature type="transmembrane region" description="Helical" evidence="9">
    <location>
        <begin position="249"/>
        <end position="266"/>
    </location>
</feature>
<feature type="transmembrane region" description="Helical" evidence="9">
    <location>
        <begin position="58"/>
        <end position="78"/>
    </location>
</feature>
<dbReference type="GO" id="GO:0046677">
    <property type="term" value="P:response to antibiotic"/>
    <property type="evidence" value="ECO:0007669"/>
    <property type="project" value="UniProtKB-KW"/>
</dbReference>
<dbReference type="AlphaFoldDB" id="A0A1H9DMR9"/>
<evidence type="ECO:0000256" key="1">
    <source>
        <dbReference type="ARBA" id="ARBA00004651"/>
    </source>
</evidence>
<evidence type="ECO:0000256" key="9">
    <source>
        <dbReference type="SAM" id="Phobius"/>
    </source>
</evidence>
<sequence length="528" mass="52360">MTAAAQAAADTPARGRTPRRRSVALAVISAAQLMFLLDATIVNVALPSIQRSLELDGAGLEWVVASYSIAFGGLLMLGGRAGDILGRRRMFAAGLALFTCASLLGGFASEPWLLVVCRAAQGAGAAAASPAALSLIAVTFPQGPERDRAIGWYTAVATAGGGLGLLAGGVITAWLSWRWVMLVNVPIGVVLLAVTRRVLPRTPRRSGVFDASGAVTGTLAALLLVYGLVSGSSGSSGSSGHGSWTRPEVLVALGSAAVLLAVFVAVERRGAQPLVPLRLFADGRRAGVYAVLALTSTAMFGVFFFLTLFLSRVWGYSALRIAVVYLPLTCLLVAGARFGPRLVALVGARALVCCGLLTAAAGMAWLSRIGESGGYATGMLAPTVLVYAGLGVTGVPLTLAALADVADEDSGAASGLLTMARQIGGATGLAVLGAVVWAAAGTAGHTGTEAADAALSSGIAHGFLAAAAVTALSLLPAAVAVPGKSASGTASAGGAADAGSATDAGGAVRTGTAGRTAGAANTAVPDEG</sequence>
<feature type="transmembrane region" description="Helical" evidence="9">
    <location>
        <begin position="342"/>
        <end position="367"/>
    </location>
</feature>
<evidence type="ECO:0000256" key="5">
    <source>
        <dbReference type="ARBA" id="ARBA00022989"/>
    </source>
</evidence>
<keyword evidence="3" id="KW-1003">Cell membrane</keyword>
<dbReference type="CDD" id="cd17321">
    <property type="entry name" value="MFS_MMR_MDR_like"/>
    <property type="match status" value="1"/>
</dbReference>
<feature type="transmembrane region" description="Helical" evidence="9">
    <location>
        <begin position="207"/>
        <end position="229"/>
    </location>
</feature>
<feature type="domain" description="Major facilitator superfamily (MFS) profile" evidence="10">
    <location>
        <begin position="24"/>
        <end position="485"/>
    </location>
</feature>
<dbReference type="PANTHER" id="PTHR42718">
    <property type="entry name" value="MAJOR FACILITATOR SUPERFAMILY MULTIDRUG TRANSPORTER MFSC"/>
    <property type="match status" value="1"/>
</dbReference>
<name>A0A1H9DMR9_9ACTN</name>
<dbReference type="STRING" id="403935.SAMN05216481_104153"/>
<accession>A0A1H9DMR9</accession>
<feature type="transmembrane region" description="Helical" evidence="9">
    <location>
        <begin position="316"/>
        <end position="335"/>
    </location>
</feature>
<keyword evidence="6 9" id="KW-0472">Membrane</keyword>
<feature type="transmembrane region" description="Helical" evidence="9">
    <location>
        <begin position="379"/>
        <end position="402"/>
    </location>
</feature>
<comment type="subcellular location">
    <subcellularLocation>
        <location evidence="1">Cell membrane</location>
        <topology evidence="1">Multi-pass membrane protein</topology>
    </subcellularLocation>
</comment>
<feature type="transmembrane region" description="Helical" evidence="9">
    <location>
        <begin position="287"/>
        <end position="310"/>
    </location>
</feature>
<evidence type="ECO:0000256" key="4">
    <source>
        <dbReference type="ARBA" id="ARBA00022692"/>
    </source>
</evidence>
<keyword evidence="4 9" id="KW-0812">Transmembrane</keyword>
<dbReference type="Proteomes" id="UP000199055">
    <property type="component" value="Unassembled WGS sequence"/>
</dbReference>
<dbReference type="PROSITE" id="PS50850">
    <property type="entry name" value="MFS"/>
    <property type="match status" value="1"/>
</dbReference>
<dbReference type="Pfam" id="PF07690">
    <property type="entry name" value="MFS_1"/>
    <property type="match status" value="1"/>
</dbReference>
<dbReference type="SUPFAM" id="SSF103473">
    <property type="entry name" value="MFS general substrate transporter"/>
    <property type="match status" value="1"/>
</dbReference>
<evidence type="ECO:0000259" key="10">
    <source>
        <dbReference type="PROSITE" id="PS50850"/>
    </source>
</evidence>
<dbReference type="Gene3D" id="1.20.1720.10">
    <property type="entry name" value="Multidrug resistance protein D"/>
    <property type="match status" value="2"/>
</dbReference>
<keyword evidence="2" id="KW-0813">Transport</keyword>
<evidence type="ECO:0000313" key="12">
    <source>
        <dbReference type="Proteomes" id="UP000199055"/>
    </source>
</evidence>
<keyword evidence="7" id="KW-0046">Antibiotic resistance</keyword>
<dbReference type="PANTHER" id="PTHR42718:SF46">
    <property type="entry name" value="BLR6921 PROTEIN"/>
    <property type="match status" value="1"/>
</dbReference>
<dbReference type="InterPro" id="IPR020846">
    <property type="entry name" value="MFS_dom"/>
</dbReference>
<feature type="transmembrane region" description="Helical" evidence="9">
    <location>
        <begin position="23"/>
        <end position="46"/>
    </location>
</feature>
<dbReference type="InterPro" id="IPR036259">
    <property type="entry name" value="MFS_trans_sf"/>
</dbReference>
<keyword evidence="12" id="KW-1185">Reference proteome</keyword>
<evidence type="ECO:0000313" key="11">
    <source>
        <dbReference type="EMBL" id="SEQ14008.1"/>
    </source>
</evidence>
<organism evidence="11 12">
    <name type="scientific">Streptomyces radiopugnans</name>
    <dbReference type="NCBI Taxonomy" id="403935"/>
    <lineage>
        <taxon>Bacteria</taxon>
        <taxon>Bacillati</taxon>
        <taxon>Actinomycetota</taxon>
        <taxon>Actinomycetes</taxon>
        <taxon>Kitasatosporales</taxon>
        <taxon>Streptomycetaceae</taxon>
        <taxon>Streptomyces</taxon>
    </lineage>
</organism>
<dbReference type="RefSeq" id="WP_093658141.1">
    <property type="nucleotide sequence ID" value="NZ_FOET01000004.1"/>
</dbReference>
<reference evidence="11 12" key="1">
    <citation type="submission" date="2016-10" db="EMBL/GenBank/DDBJ databases">
        <authorList>
            <person name="de Groot N.N."/>
        </authorList>
    </citation>
    <scope>NUCLEOTIDE SEQUENCE [LARGE SCALE GENOMIC DNA]</scope>
    <source>
        <strain evidence="11 12">CGMCC 4.3519</strain>
    </source>
</reference>
<feature type="transmembrane region" description="Helical" evidence="9">
    <location>
        <begin position="150"/>
        <end position="171"/>
    </location>
</feature>
<feature type="transmembrane region" description="Helical" evidence="9">
    <location>
        <begin position="460"/>
        <end position="481"/>
    </location>
</feature>
<evidence type="ECO:0000256" key="6">
    <source>
        <dbReference type="ARBA" id="ARBA00023136"/>
    </source>
</evidence>
<evidence type="ECO:0000256" key="3">
    <source>
        <dbReference type="ARBA" id="ARBA00022475"/>
    </source>
</evidence>
<evidence type="ECO:0000256" key="8">
    <source>
        <dbReference type="SAM" id="MobiDB-lite"/>
    </source>
</evidence>
<feature type="transmembrane region" description="Helical" evidence="9">
    <location>
        <begin position="177"/>
        <end position="195"/>
    </location>
</feature>
<feature type="transmembrane region" description="Helical" evidence="9">
    <location>
        <begin position="423"/>
        <end position="440"/>
    </location>
</feature>
<feature type="transmembrane region" description="Helical" evidence="9">
    <location>
        <begin position="90"/>
        <end position="108"/>
    </location>
</feature>
<dbReference type="GO" id="GO:0005886">
    <property type="term" value="C:plasma membrane"/>
    <property type="evidence" value="ECO:0007669"/>
    <property type="project" value="UniProtKB-SubCell"/>
</dbReference>
<evidence type="ECO:0000256" key="7">
    <source>
        <dbReference type="ARBA" id="ARBA00023251"/>
    </source>
</evidence>
<feature type="region of interest" description="Disordered" evidence="8">
    <location>
        <begin position="491"/>
        <end position="528"/>
    </location>
</feature>
<protein>
    <submittedName>
        <fullName evidence="11">Drug resistance transporter, EmrB/QacA subfamily</fullName>
    </submittedName>
</protein>
<dbReference type="EMBL" id="FOET01000004">
    <property type="protein sequence ID" value="SEQ14008.1"/>
    <property type="molecule type" value="Genomic_DNA"/>
</dbReference>